<evidence type="ECO:0000313" key="2">
    <source>
        <dbReference type="Proteomes" id="UP000093561"/>
    </source>
</evidence>
<reference evidence="2" key="1">
    <citation type="submission" date="2015-03" db="EMBL/GenBank/DDBJ databases">
        <title>Wuchereria bancrofti Genome Sequencing Papua New Guinea Strain.</title>
        <authorList>
            <person name="Small S.T."/>
            <person name="Serre D."/>
            <person name="Zimmerman P.A."/>
        </authorList>
    </citation>
    <scope>NUCLEOTIDE SEQUENCE [LARGE SCALE GENOMIC DNA]</scope>
    <source>
        <strain evidence="2">pt0022</strain>
    </source>
</reference>
<accession>A0AAF5RV99</accession>
<dbReference type="Proteomes" id="UP000093561">
    <property type="component" value="Unassembled WGS sequence"/>
</dbReference>
<organism evidence="2 3">
    <name type="scientific">Wuchereria bancrofti</name>
    <dbReference type="NCBI Taxonomy" id="6293"/>
    <lineage>
        <taxon>Eukaryota</taxon>
        <taxon>Metazoa</taxon>
        <taxon>Ecdysozoa</taxon>
        <taxon>Nematoda</taxon>
        <taxon>Chromadorea</taxon>
        <taxon>Rhabditida</taxon>
        <taxon>Spirurina</taxon>
        <taxon>Spiruromorpha</taxon>
        <taxon>Filarioidea</taxon>
        <taxon>Onchocercidae</taxon>
        <taxon>Wuchereria</taxon>
    </lineage>
</organism>
<feature type="compositionally biased region" description="Polar residues" evidence="1">
    <location>
        <begin position="23"/>
        <end position="35"/>
    </location>
</feature>
<dbReference type="WBParaSite" id="mrna-Wban_04992">
    <property type="protein sequence ID" value="mrna-Wban_04992"/>
    <property type="gene ID" value="Wban_04992"/>
</dbReference>
<proteinExistence type="predicted"/>
<reference evidence="3" key="3">
    <citation type="submission" date="2024-02" db="UniProtKB">
        <authorList>
            <consortium name="WormBaseParasite"/>
        </authorList>
    </citation>
    <scope>IDENTIFICATION</scope>
    <source>
        <strain evidence="3">pt0022</strain>
    </source>
</reference>
<dbReference type="AlphaFoldDB" id="A0AAF5RV99"/>
<protein>
    <submittedName>
        <fullName evidence="3">Uncharacterized protein</fullName>
    </submittedName>
</protein>
<feature type="compositionally biased region" description="Basic and acidic residues" evidence="1">
    <location>
        <begin position="13"/>
        <end position="22"/>
    </location>
</feature>
<evidence type="ECO:0000256" key="1">
    <source>
        <dbReference type="SAM" id="MobiDB-lite"/>
    </source>
</evidence>
<reference evidence="2" key="2">
    <citation type="journal article" date="2016" name="Mol. Ecol.">
        <title>Population genomics of the filarial nematode parasite Wuchereria bancrofti from mosquitoes.</title>
        <authorList>
            <person name="Small S.T."/>
            <person name="Reimer L.J."/>
            <person name="Tisch D.J."/>
            <person name="King C.L."/>
            <person name="Christensen B.M."/>
            <person name="Siba P.M."/>
            <person name="Kazura J.W."/>
            <person name="Serre D."/>
            <person name="Zimmerman P.A."/>
        </authorList>
    </citation>
    <scope>NUCLEOTIDE SEQUENCE</scope>
    <source>
        <strain evidence="2">pt0022</strain>
    </source>
</reference>
<name>A0AAF5RV99_WUCBA</name>
<sequence>MHACMHLSKRNSVRREMNEDSVSRASGTEDSSSATLGAVGSSAW</sequence>
<evidence type="ECO:0000313" key="3">
    <source>
        <dbReference type="WBParaSite" id="mrna-Wban_04992"/>
    </source>
</evidence>
<feature type="region of interest" description="Disordered" evidence="1">
    <location>
        <begin position="1"/>
        <end position="44"/>
    </location>
</feature>